<name>A0ABN8ZQC6_RANTA</name>
<organism evidence="2 3">
    <name type="scientific">Rangifer tarandus platyrhynchus</name>
    <name type="common">Svalbard reindeer</name>
    <dbReference type="NCBI Taxonomy" id="3082113"/>
    <lineage>
        <taxon>Eukaryota</taxon>
        <taxon>Metazoa</taxon>
        <taxon>Chordata</taxon>
        <taxon>Craniata</taxon>
        <taxon>Vertebrata</taxon>
        <taxon>Euteleostomi</taxon>
        <taxon>Mammalia</taxon>
        <taxon>Eutheria</taxon>
        <taxon>Laurasiatheria</taxon>
        <taxon>Artiodactyla</taxon>
        <taxon>Ruminantia</taxon>
        <taxon>Pecora</taxon>
        <taxon>Cervidae</taxon>
        <taxon>Odocoileinae</taxon>
        <taxon>Rangifer</taxon>
    </lineage>
</organism>
<reference evidence="2" key="1">
    <citation type="submission" date="2023-04" db="EMBL/GenBank/DDBJ databases">
        <authorList>
            <consortium name="ELIXIR-Norway"/>
        </authorList>
    </citation>
    <scope>NUCLEOTIDE SEQUENCE [LARGE SCALE GENOMIC DNA]</scope>
</reference>
<dbReference type="Proteomes" id="UP001176941">
    <property type="component" value="Chromosome 5"/>
</dbReference>
<feature type="compositionally biased region" description="Gly residues" evidence="1">
    <location>
        <begin position="294"/>
        <end position="304"/>
    </location>
</feature>
<feature type="region of interest" description="Disordered" evidence="1">
    <location>
        <begin position="22"/>
        <end position="92"/>
    </location>
</feature>
<accession>A0ABN8ZQC6</accession>
<protein>
    <submittedName>
        <fullName evidence="2">Uncharacterized protein</fullName>
    </submittedName>
</protein>
<evidence type="ECO:0000256" key="1">
    <source>
        <dbReference type="SAM" id="MobiDB-lite"/>
    </source>
</evidence>
<sequence>MGRWGGGDRCRDDSCLRGWRAGVSRGRHGEAPGDAAWLRAGSGGGPTGQEAQRPQAPRTRQGGQGRGSTPRGATGQGPQAVRQGEREGLGTQRVYVTMETDAQELELKTTTRGWDLAAGAGRRQPPAQWRGDRLYTNQSQSGTHQKYETKTRYANKVELGVLKTTLSPRRLCSDKGDEPKPGLTVPSAHDVAPTARQTDAGLSRCPRCPGPHQSLQALSTQLALSVCGRHLQGSMLPQWPQPLAGQPRQDGGVRHPGSQGHRARGADRTSPHTSLLPSAAQKAQPPGRVLSGHSLGGPWLGAGGQASQDADPASPPPPIPGLTMAGGASSRMASFQTELHNLPGLQPGEKEGGRMPLEHHLRTPRTLGPQEWQARASPGPPPLPRVRSLTAACVFGDGFVCATPLLA</sequence>
<feature type="region of interest" description="Disordered" evidence="1">
    <location>
        <begin position="238"/>
        <end position="384"/>
    </location>
</feature>
<gene>
    <name evidence="2" type="ORF">MRATA1EN1_LOCUS25109</name>
</gene>
<evidence type="ECO:0000313" key="3">
    <source>
        <dbReference type="Proteomes" id="UP001176941"/>
    </source>
</evidence>
<proteinExistence type="predicted"/>
<keyword evidence="3" id="KW-1185">Reference proteome</keyword>
<dbReference type="EMBL" id="OX459941">
    <property type="protein sequence ID" value="CAI9176147.1"/>
    <property type="molecule type" value="Genomic_DNA"/>
</dbReference>
<evidence type="ECO:0000313" key="2">
    <source>
        <dbReference type="EMBL" id="CAI9176147.1"/>
    </source>
</evidence>
<feature type="region of interest" description="Disordered" evidence="1">
    <location>
        <begin position="170"/>
        <end position="205"/>
    </location>
</feature>
<feature type="compositionally biased region" description="Basic and acidic residues" evidence="1">
    <location>
        <begin position="348"/>
        <end position="361"/>
    </location>
</feature>
<feature type="compositionally biased region" description="Basic and acidic residues" evidence="1">
    <location>
        <begin position="171"/>
        <end position="180"/>
    </location>
</feature>
<feature type="compositionally biased region" description="Low complexity" evidence="1">
    <location>
        <begin position="49"/>
        <end position="73"/>
    </location>
</feature>